<protein>
    <recommendedName>
        <fullName evidence="8">Cytochrome b561 and DOMON domain-containing protein</fullName>
    </recommendedName>
</protein>
<dbReference type="Pfam" id="PF04526">
    <property type="entry name" value="DUF568"/>
    <property type="match status" value="1"/>
</dbReference>
<dbReference type="PROSITE" id="PS50939">
    <property type="entry name" value="CYTOCHROME_B561"/>
    <property type="match status" value="1"/>
</dbReference>
<evidence type="ECO:0000256" key="1">
    <source>
        <dbReference type="ARBA" id="ARBA00004370"/>
    </source>
</evidence>
<keyword evidence="6 11" id="KW-1133">Transmembrane helix</keyword>
<evidence type="ECO:0000256" key="5">
    <source>
        <dbReference type="ARBA" id="ARBA00022982"/>
    </source>
</evidence>
<feature type="binding site" description="axial binding residue" evidence="9">
    <location>
        <position position="318"/>
    </location>
    <ligand>
        <name>heme b</name>
        <dbReference type="ChEBI" id="CHEBI:60344"/>
        <label>1</label>
    </ligand>
    <ligandPart>
        <name>Fe</name>
        <dbReference type="ChEBI" id="CHEBI:18248"/>
    </ligandPart>
</feature>
<feature type="transmembrane region" description="Helical" evidence="11">
    <location>
        <begin position="346"/>
        <end position="372"/>
    </location>
</feature>
<dbReference type="CDD" id="cd08760">
    <property type="entry name" value="Cyt_b561_FRRS1_like"/>
    <property type="match status" value="1"/>
</dbReference>
<dbReference type="PIRSF" id="PIRSF037471">
    <property type="entry name" value="UCP037471"/>
    <property type="match status" value="1"/>
</dbReference>
<dbReference type="InterPro" id="IPR045265">
    <property type="entry name" value="AIR12_DOMON"/>
</dbReference>
<evidence type="ECO:0000256" key="10">
    <source>
        <dbReference type="SAM" id="MobiDB-lite"/>
    </source>
</evidence>
<keyword evidence="5 8" id="KW-0249">Electron transport</keyword>
<evidence type="ECO:0000259" key="14">
    <source>
        <dbReference type="PROSITE" id="PS50939"/>
    </source>
</evidence>
<dbReference type="STRING" id="3218.A0A2K1KE95"/>
<reference evidence="15 17" key="2">
    <citation type="journal article" date="2018" name="Plant J.">
        <title>The Physcomitrella patens chromosome-scale assembly reveals moss genome structure and evolution.</title>
        <authorList>
            <person name="Lang D."/>
            <person name="Ullrich K.K."/>
            <person name="Murat F."/>
            <person name="Fuchs J."/>
            <person name="Jenkins J."/>
            <person name="Haas F.B."/>
            <person name="Piednoel M."/>
            <person name="Gundlach H."/>
            <person name="Van Bel M."/>
            <person name="Meyberg R."/>
            <person name="Vives C."/>
            <person name="Morata J."/>
            <person name="Symeonidi A."/>
            <person name="Hiss M."/>
            <person name="Muchero W."/>
            <person name="Kamisugi Y."/>
            <person name="Saleh O."/>
            <person name="Blanc G."/>
            <person name="Decker E.L."/>
            <person name="van Gessel N."/>
            <person name="Grimwood J."/>
            <person name="Hayes R.D."/>
            <person name="Graham S.W."/>
            <person name="Gunter L.E."/>
            <person name="McDaniel S.F."/>
            <person name="Hoernstein S.N.W."/>
            <person name="Larsson A."/>
            <person name="Li F.W."/>
            <person name="Perroud P.F."/>
            <person name="Phillips J."/>
            <person name="Ranjan P."/>
            <person name="Rokshar D.S."/>
            <person name="Rothfels C.J."/>
            <person name="Schneider L."/>
            <person name="Shu S."/>
            <person name="Stevenson D.W."/>
            <person name="Thummler F."/>
            <person name="Tillich M."/>
            <person name="Villarreal Aguilar J.C."/>
            <person name="Widiez T."/>
            <person name="Wong G.K."/>
            <person name="Wymore A."/>
            <person name="Zhang Y."/>
            <person name="Zimmer A.D."/>
            <person name="Quatrano R.S."/>
            <person name="Mayer K.F.X."/>
            <person name="Goodstein D."/>
            <person name="Casacuberta J.M."/>
            <person name="Vandepoele K."/>
            <person name="Reski R."/>
            <person name="Cuming A.C."/>
            <person name="Tuskan G.A."/>
            <person name="Maumus F."/>
            <person name="Salse J."/>
            <person name="Schmutz J."/>
            <person name="Rensing S.A."/>
        </authorList>
    </citation>
    <scope>NUCLEOTIDE SEQUENCE [LARGE SCALE GENOMIC DNA]</scope>
    <source>
        <strain evidence="16 17">cv. Gransden 2004</strain>
    </source>
</reference>
<feature type="domain" description="DOMON" evidence="13">
    <location>
        <begin position="47"/>
        <end position="165"/>
    </location>
</feature>
<dbReference type="FunCoup" id="A0A2K1KE95">
    <property type="interactions" value="269"/>
</dbReference>
<dbReference type="EMBL" id="ABEU02000006">
    <property type="protein sequence ID" value="PNR52101.1"/>
    <property type="molecule type" value="Genomic_DNA"/>
</dbReference>
<keyword evidence="9" id="KW-0408">Iron</keyword>
<dbReference type="GO" id="GO:0016020">
    <property type="term" value="C:membrane"/>
    <property type="evidence" value="ECO:0007669"/>
    <property type="project" value="UniProtKB-SubCell"/>
</dbReference>
<dbReference type="SMART" id="SM00665">
    <property type="entry name" value="B561"/>
    <property type="match status" value="1"/>
</dbReference>
<comment type="subcellular location">
    <subcellularLocation>
        <location evidence="1">Membrane</location>
    </subcellularLocation>
</comment>
<feature type="transmembrane region" description="Helical" evidence="11">
    <location>
        <begin position="243"/>
        <end position="265"/>
    </location>
</feature>
<name>A0A2K1KE95_PHYPA</name>
<reference evidence="15 17" key="1">
    <citation type="journal article" date="2008" name="Science">
        <title>The Physcomitrella genome reveals evolutionary insights into the conquest of land by plants.</title>
        <authorList>
            <person name="Rensing S."/>
            <person name="Lang D."/>
            <person name="Zimmer A."/>
            <person name="Terry A."/>
            <person name="Salamov A."/>
            <person name="Shapiro H."/>
            <person name="Nishiyama T."/>
            <person name="Perroud P.-F."/>
            <person name="Lindquist E."/>
            <person name="Kamisugi Y."/>
            <person name="Tanahashi T."/>
            <person name="Sakakibara K."/>
            <person name="Fujita T."/>
            <person name="Oishi K."/>
            <person name="Shin-I T."/>
            <person name="Kuroki Y."/>
            <person name="Toyoda A."/>
            <person name="Suzuki Y."/>
            <person name="Hashimoto A."/>
            <person name="Yamaguchi K."/>
            <person name="Sugano A."/>
            <person name="Kohara Y."/>
            <person name="Fujiyama A."/>
            <person name="Anterola A."/>
            <person name="Aoki S."/>
            <person name="Ashton N."/>
            <person name="Barbazuk W.B."/>
            <person name="Barker E."/>
            <person name="Bennetzen J."/>
            <person name="Bezanilla M."/>
            <person name="Blankenship R."/>
            <person name="Cho S.H."/>
            <person name="Dutcher S."/>
            <person name="Estelle M."/>
            <person name="Fawcett J.A."/>
            <person name="Gundlach H."/>
            <person name="Hanada K."/>
            <person name="Heyl A."/>
            <person name="Hicks K.A."/>
            <person name="Hugh J."/>
            <person name="Lohr M."/>
            <person name="Mayer K."/>
            <person name="Melkozernov A."/>
            <person name="Murata T."/>
            <person name="Nelson D."/>
            <person name="Pils B."/>
            <person name="Prigge M."/>
            <person name="Reiss B."/>
            <person name="Renner T."/>
            <person name="Rombauts S."/>
            <person name="Rushton P."/>
            <person name="Sanderfoot A."/>
            <person name="Schween G."/>
            <person name="Shiu S.-H."/>
            <person name="Stueber K."/>
            <person name="Theodoulou F.L."/>
            <person name="Tu H."/>
            <person name="Van de Peer Y."/>
            <person name="Verrier P.J."/>
            <person name="Waters E."/>
            <person name="Wood A."/>
            <person name="Yang L."/>
            <person name="Cove D."/>
            <person name="Cuming A."/>
            <person name="Hasebe M."/>
            <person name="Lucas S."/>
            <person name="Mishler D.B."/>
            <person name="Reski R."/>
            <person name="Grigoriev I."/>
            <person name="Quatrano R.S."/>
            <person name="Boore J.L."/>
        </authorList>
    </citation>
    <scope>NUCLEOTIDE SEQUENCE [LARGE SCALE GENOMIC DNA]</scope>
    <source>
        <strain evidence="16 17">cv. Gransden 2004</strain>
    </source>
</reference>
<feature type="binding site" description="axial binding residue" evidence="9">
    <location>
        <position position="248"/>
    </location>
    <ligand>
        <name>heme b</name>
        <dbReference type="ChEBI" id="CHEBI:60344"/>
        <label>1</label>
    </ligand>
    <ligandPart>
        <name>Fe</name>
        <dbReference type="ChEBI" id="CHEBI:18248"/>
    </ligandPart>
</feature>
<dbReference type="AlphaFoldDB" id="A0A2K1KE95"/>
<dbReference type="OMA" id="LHIAFQV"/>
<feature type="compositionally biased region" description="Polar residues" evidence="10">
    <location>
        <begin position="389"/>
        <end position="402"/>
    </location>
</feature>
<keyword evidence="9" id="KW-0479">Metal-binding</keyword>
<dbReference type="PROSITE" id="PS51257">
    <property type="entry name" value="PROKAR_LIPOPROTEIN"/>
    <property type="match status" value="1"/>
</dbReference>
<dbReference type="InterPro" id="IPR005018">
    <property type="entry name" value="DOMON_domain"/>
</dbReference>
<dbReference type="KEGG" id="ppp:112283071"/>
<dbReference type="Proteomes" id="UP000006727">
    <property type="component" value="Chromosome 6"/>
</dbReference>
<evidence type="ECO:0000259" key="13">
    <source>
        <dbReference type="PROSITE" id="PS50836"/>
    </source>
</evidence>
<feature type="binding site" description="axial binding residue" evidence="9">
    <location>
        <position position="212"/>
    </location>
    <ligand>
        <name>heme b</name>
        <dbReference type="ChEBI" id="CHEBI:60344"/>
        <label>1</label>
    </ligand>
    <ligandPart>
        <name>Fe</name>
        <dbReference type="ChEBI" id="CHEBI:18248"/>
    </ligandPart>
</feature>
<feature type="transmembrane region" description="Helical" evidence="11">
    <location>
        <begin position="285"/>
        <end position="302"/>
    </location>
</feature>
<evidence type="ECO:0000256" key="11">
    <source>
        <dbReference type="SAM" id="Phobius"/>
    </source>
</evidence>
<organism evidence="15">
    <name type="scientific">Physcomitrium patens</name>
    <name type="common">Spreading-leaved earth moss</name>
    <name type="synonym">Physcomitrella patens</name>
    <dbReference type="NCBI Taxonomy" id="3218"/>
    <lineage>
        <taxon>Eukaryota</taxon>
        <taxon>Viridiplantae</taxon>
        <taxon>Streptophyta</taxon>
        <taxon>Embryophyta</taxon>
        <taxon>Bryophyta</taxon>
        <taxon>Bryophytina</taxon>
        <taxon>Bryopsida</taxon>
        <taxon>Funariidae</taxon>
        <taxon>Funariales</taxon>
        <taxon>Funariaceae</taxon>
        <taxon>Physcomitrium</taxon>
    </lineage>
</organism>
<evidence type="ECO:0000256" key="6">
    <source>
        <dbReference type="ARBA" id="ARBA00022989"/>
    </source>
</evidence>
<evidence type="ECO:0000256" key="3">
    <source>
        <dbReference type="ARBA" id="ARBA00022692"/>
    </source>
</evidence>
<evidence type="ECO:0000256" key="9">
    <source>
        <dbReference type="PIRSR" id="PIRSR037471-1"/>
    </source>
</evidence>
<dbReference type="PaxDb" id="3218-PP1S310_2V6.1"/>
<evidence type="ECO:0000256" key="2">
    <source>
        <dbReference type="ARBA" id="ARBA00022448"/>
    </source>
</evidence>
<reference evidence="16" key="3">
    <citation type="submission" date="2020-12" db="UniProtKB">
        <authorList>
            <consortium name="EnsemblPlants"/>
        </authorList>
    </citation>
    <scope>IDENTIFICATION</scope>
</reference>
<dbReference type="OrthoDB" id="2419613at2759"/>
<dbReference type="Gene3D" id="1.20.120.1770">
    <property type="match status" value="1"/>
</dbReference>
<feature type="region of interest" description="Disordered" evidence="10">
    <location>
        <begin position="382"/>
        <end position="402"/>
    </location>
</feature>
<feature type="domain" description="Cytochrome b561" evidence="14">
    <location>
        <begin position="179"/>
        <end position="373"/>
    </location>
</feature>
<evidence type="ECO:0000313" key="17">
    <source>
        <dbReference type="Proteomes" id="UP000006727"/>
    </source>
</evidence>
<evidence type="ECO:0000313" key="16">
    <source>
        <dbReference type="EnsemblPlants" id="Pp3c6_4000V3.1"/>
    </source>
</evidence>
<keyword evidence="4 12" id="KW-0732">Signal</keyword>
<feature type="signal peptide" evidence="12">
    <location>
        <begin position="1"/>
        <end position="24"/>
    </location>
</feature>
<feature type="binding site" description="axial binding residue" evidence="9">
    <location>
        <position position="282"/>
    </location>
    <ligand>
        <name>heme b</name>
        <dbReference type="ChEBI" id="CHEBI:60344"/>
        <label>1</label>
    </ligand>
    <ligandPart>
        <name>Fe</name>
        <dbReference type="ChEBI" id="CHEBI:18248"/>
    </ligandPart>
</feature>
<dbReference type="EnsemblPlants" id="Pp3c6_4000V3.2">
    <property type="protein sequence ID" value="Pp3c6_4000V3.2"/>
    <property type="gene ID" value="Pp3c6_4000"/>
</dbReference>
<dbReference type="PANTHER" id="PTHR23130:SF199">
    <property type="entry name" value="CYTOCHROME B561 AND DOMON DOMAIN-CONTAINING PROTEIN"/>
    <property type="match status" value="1"/>
</dbReference>
<proteinExistence type="predicted"/>
<feature type="transmembrane region" description="Helical" evidence="11">
    <location>
        <begin position="314"/>
        <end position="334"/>
    </location>
</feature>
<keyword evidence="3 11" id="KW-0812">Transmembrane</keyword>
<keyword evidence="2 8" id="KW-0813">Transport</keyword>
<evidence type="ECO:0000256" key="4">
    <source>
        <dbReference type="ARBA" id="ARBA00022729"/>
    </source>
</evidence>
<dbReference type="Gramene" id="Pp3c6_4000V3.1">
    <property type="protein sequence ID" value="Pp3c6_4000V3.1"/>
    <property type="gene ID" value="Pp3c6_4000"/>
</dbReference>
<dbReference type="GeneID" id="112283071"/>
<dbReference type="GO" id="GO:0046872">
    <property type="term" value="F:metal ion binding"/>
    <property type="evidence" value="ECO:0007669"/>
    <property type="project" value="UniProtKB-KW"/>
</dbReference>
<keyword evidence="17" id="KW-1185">Reference proteome</keyword>
<dbReference type="Pfam" id="PF03188">
    <property type="entry name" value="Cytochrom_B561"/>
    <property type="match status" value="1"/>
</dbReference>
<feature type="chain" id="PRO_5043158290" description="Cytochrome b561 and DOMON domain-containing protein" evidence="12">
    <location>
        <begin position="25"/>
        <end position="402"/>
    </location>
</feature>
<accession>A0A2K1KE95</accession>
<evidence type="ECO:0000256" key="8">
    <source>
        <dbReference type="PIRNR" id="PIRNR037471"/>
    </source>
</evidence>
<sequence>MDSPGARIVVFVCVMVALFGVAFSAQSCNVLLTSNRQFTACQTIPEVGANLAWRIRNDSSNAIDFAYSGTAPSASGWVGWGINPAGAGMVGTQALIAFQSTTGAVVYQYPVTGAVKGGQSLIPGDLTLNFTDTSAVVSGAEMTIFSTLNLKAGDSMSMQYVWGQGRTVDLTNNAVGPHSIPISGDAAVTNIDLLTAQASTVELPNQKLKNNHGLISAVSWGLLMPLGVMAARYLRPISGSNPAWFYTHIAFQCTGYVLGVVSWALGLKLHNLNEGGAVPYKHRNIGISIFALATLQVLALLLRPKPDAKYRKYWNIYHHTVGYATIILIIINIFEGLDLLQPEDKWTTAYVIVLCVLGGISLIMEIVIWTLWVKQRTKNNKDGMHGSQMKGTGSYRTGQDVV</sequence>
<dbReference type="CDD" id="cd09629">
    <property type="entry name" value="DOMON_CIL1_like"/>
    <property type="match status" value="1"/>
</dbReference>
<dbReference type="InterPro" id="IPR017214">
    <property type="entry name" value="UCP037471"/>
</dbReference>
<dbReference type="EnsemblPlants" id="Pp3c6_4000V3.1">
    <property type="protein sequence ID" value="Pp3c6_4000V3.1"/>
    <property type="gene ID" value="Pp3c6_4000"/>
</dbReference>
<evidence type="ECO:0000256" key="12">
    <source>
        <dbReference type="SAM" id="SignalP"/>
    </source>
</evidence>
<evidence type="ECO:0000256" key="7">
    <source>
        <dbReference type="ARBA" id="ARBA00023136"/>
    </source>
</evidence>
<dbReference type="RefSeq" id="XP_024377111.1">
    <property type="nucleotide sequence ID" value="XM_024521343.2"/>
</dbReference>
<dbReference type="Gramene" id="Pp3c6_4000V3.2">
    <property type="protein sequence ID" value="Pp3c6_4000V3.2"/>
    <property type="gene ID" value="Pp3c6_4000"/>
</dbReference>
<dbReference type="PROSITE" id="PS50836">
    <property type="entry name" value="DOMON"/>
    <property type="match status" value="1"/>
</dbReference>
<dbReference type="PANTHER" id="PTHR23130">
    <property type="entry name" value="CYTOCHROME B561 AND DOMON DOMAIN-CONTAINING PROTEIN"/>
    <property type="match status" value="1"/>
</dbReference>
<evidence type="ECO:0000313" key="15">
    <source>
        <dbReference type="EMBL" id="PNR52101.1"/>
    </source>
</evidence>
<comment type="cofactor">
    <cofactor evidence="8">
        <name>heme b</name>
        <dbReference type="ChEBI" id="CHEBI:60344"/>
    </cofactor>
    <text evidence="8">Binds 2 heme b groups non-covalently.</text>
</comment>
<dbReference type="InterPro" id="IPR006593">
    <property type="entry name" value="Cyt_b561/ferric_Rdtase_TM"/>
</dbReference>
<keyword evidence="7 8" id="KW-0472">Membrane</keyword>
<gene>
    <name evidence="16" type="primary">LOC112283071</name>
    <name evidence="15" type="ORF">PHYPA_008475</name>
</gene>